<sequence length="156" mass="18945">MFNFNMQLKTCHDCKKELPLTEYYMMKSKYKEKTYIFPRHVCKKCNVIYSYKWRIKNKDRYLETIRMRKYKKKIKLLNEMGGKCKCCGCVDFWNLSFDHITPILRKNGTGRTDMMKILIKDKKLRKQFQILCHGCNLSKNTNERCVIDHKLRMSFV</sequence>
<dbReference type="EMBL" id="LAZR01005750">
    <property type="protein sequence ID" value="KKM97407.1"/>
    <property type="molecule type" value="Genomic_DNA"/>
</dbReference>
<dbReference type="Gene3D" id="1.10.30.50">
    <property type="match status" value="1"/>
</dbReference>
<comment type="caution">
    <text evidence="1">The sequence shown here is derived from an EMBL/GenBank/DDBJ whole genome shotgun (WGS) entry which is preliminary data.</text>
</comment>
<organism evidence="1">
    <name type="scientific">marine sediment metagenome</name>
    <dbReference type="NCBI Taxonomy" id="412755"/>
    <lineage>
        <taxon>unclassified sequences</taxon>
        <taxon>metagenomes</taxon>
        <taxon>ecological metagenomes</taxon>
    </lineage>
</organism>
<name>A0A0F9PW29_9ZZZZ</name>
<dbReference type="AlphaFoldDB" id="A0A0F9PW29"/>
<reference evidence="1" key="1">
    <citation type="journal article" date="2015" name="Nature">
        <title>Complex archaea that bridge the gap between prokaryotes and eukaryotes.</title>
        <authorList>
            <person name="Spang A."/>
            <person name="Saw J.H."/>
            <person name="Jorgensen S.L."/>
            <person name="Zaremba-Niedzwiedzka K."/>
            <person name="Martijn J."/>
            <person name="Lind A.E."/>
            <person name="van Eijk R."/>
            <person name="Schleper C."/>
            <person name="Guy L."/>
            <person name="Ettema T.J."/>
        </authorList>
    </citation>
    <scope>NUCLEOTIDE SEQUENCE</scope>
</reference>
<protein>
    <submittedName>
        <fullName evidence="1">Uncharacterized protein</fullName>
    </submittedName>
</protein>
<accession>A0A0F9PW29</accession>
<evidence type="ECO:0000313" key="1">
    <source>
        <dbReference type="EMBL" id="KKM97407.1"/>
    </source>
</evidence>
<proteinExistence type="predicted"/>
<gene>
    <name evidence="1" type="ORF">LCGC14_1168330</name>
</gene>